<protein>
    <submittedName>
        <fullName evidence="2">Putative membrane protein</fullName>
    </submittedName>
</protein>
<reference evidence="2 3" key="1">
    <citation type="submission" date="2014-09" db="EMBL/GenBank/DDBJ databases">
        <title>Genome sequence of Flavobacterium aquidurense RC62.</title>
        <authorList>
            <person name="Kim J.F."/>
            <person name="Kwak M.-J."/>
        </authorList>
    </citation>
    <scope>NUCLEOTIDE SEQUENCE [LARGE SCALE GENOMIC DNA]</scope>
    <source>
        <strain evidence="2 3">RC62</strain>
    </source>
</reference>
<dbReference type="EMBL" id="JRLF01000015">
    <property type="protein sequence ID" value="KQB37544.1"/>
    <property type="molecule type" value="Genomic_DNA"/>
</dbReference>
<feature type="transmembrane region" description="Helical" evidence="1">
    <location>
        <begin position="141"/>
        <end position="164"/>
    </location>
</feature>
<gene>
    <name evidence="2" type="ORF">RC62_2710</name>
</gene>
<name>A0A0Q1BAY8_9FLAO</name>
<keyword evidence="1" id="KW-0472">Membrane</keyword>
<comment type="caution">
    <text evidence="2">The sequence shown here is derived from an EMBL/GenBank/DDBJ whole genome shotgun (WGS) entry which is preliminary data.</text>
</comment>
<proteinExistence type="predicted"/>
<dbReference type="STRING" id="362413.RC62_2710"/>
<feature type="transmembrane region" description="Helical" evidence="1">
    <location>
        <begin position="12"/>
        <end position="34"/>
    </location>
</feature>
<feature type="transmembrane region" description="Helical" evidence="1">
    <location>
        <begin position="279"/>
        <end position="300"/>
    </location>
</feature>
<dbReference type="AlphaFoldDB" id="A0A0Q1BAY8"/>
<feature type="transmembrane region" description="Helical" evidence="1">
    <location>
        <begin position="85"/>
        <end position="101"/>
    </location>
</feature>
<dbReference type="OrthoDB" id="2827525at2"/>
<feature type="transmembrane region" description="Helical" evidence="1">
    <location>
        <begin position="354"/>
        <end position="372"/>
    </location>
</feature>
<dbReference type="RefSeq" id="WP_055098279.1">
    <property type="nucleotide sequence ID" value="NZ_JRLF01000015.1"/>
</dbReference>
<evidence type="ECO:0000313" key="2">
    <source>
        <dbReference type="EMBL" id="KQB37544.1"/>
    </source>
</evidence>
<keyword evidence="1" id="KW-1133">Transmembrane helix</keyword>
<keyword evidence="1" id="KW-0812">Transmembrane</keyword>
<evidence type="ECO:0000313" key="3">
    <source>
        <dbReference type="Proteomes" id="UP000050443"/>
    </source>
</evidence>
<feature type="transmembrane region" description="Helical" evidence="1">
    <location>
        <begin position="238"/>
        <end position="258"/>
    </location>
</feature>
<dbReference type="Proteomes" id="UP000050443">
    <property type="component" value="Unassembled WGS sequence"/>
</dbReference>
<organism evidence="2 3">
    <name type="scientific">Flavobacterium aquidurense</name>
    <dbReference type="NCBI Taxonomy" id="362413"/>
    <lineage>
        <taxon>Bacteria</taxon>
        <taxon>Pseudomonadati</taxon>
        <taxon>Bacteroidota</taxon>
        <taxon>Flavobacteriia</taxon>
        <taxon>Flavobacteriales</taxon>
        <taxon>Flavobacteriaceae</taxon>
        <taxon>Flavobacterium</taxon>
    </lineage>
</organism>
<feature type="transmembrane region" description="Helical" evidence="1">
    <location>
        <begin position="176"/>
        <end position="199"/>
    </location>
</feature>
<feature type="transmembrane region" description="Helical" evidence="1">
    <location>
        <begin position="54"/>
        <end position="73"/>
    </location>
</feature>
<feature type="transmembrane region" description="Helical" evidence="1">
    <location>
        <begin position="211"/>
        <end position="232"/>
    </location>
</feature>
<feature type="transmembrane region" description="Helical" evidence="1">
    <location>
        <begin position="312"/>
        <end position="334"/>
    </location>
</feature>
<accession>A0A0Q1BAY8</accession>
<dbReference type="PATRIC" id="fig|362413.3.peg.2658"/>
<feature type="transmembrane region" description="Helical" evidence="1">
    <location>
        <begin position="107"/>
        <end position="129"/>
    </location>
</feature>
<evidence type="ECO:0000256" key="1">
    <source>
        <dbReference type="SAM" id="Phobius"/>
    </source>
</evidence>
<feature type="transmembrane region" description="Helical" evidence="1">
    <location>
        <begin position="378"/>
        <end position="404"/>
    </location>
</feature>
<sequence length="412" mass="47595">MRDIFKINTITSWILCCFFNFLIAAIMGLLMRFVTLFHFSNIKYSFLLHAHSHVAMLGWVYMTIYALIVHLFIPKDKSCKPIYNQLFWITEFTVVGMMISFPVQGYAFFSIVFSTVHILLSYVFCKLVWKDSFREKTPEKKLLSAAILFLVFSTLGVWCLGPAINMLGKQNAFYQIAIQFFLHFQFNGWFLFAVFALFLKQAKVNPDKESFNKFFVLLILSTFLTVALPISWYVKNEMLKWINIFGVFLQITAFMYFYKILKPYVLYSKTDLNIRIKGIYGLVLFSLVFKIVIQLLNVMPDLAEVSHQIRNLVIGFIHLTALGIITGILFGVLIENKILDNKSKILGYGIKTFALGYIMNELLLFLQGIFFYSGKGKLFGYFEGVFIAGILIVVSIILIIISILNKKQESIY</sequence>